<dbReference type="OrthoDB" id="75754at2759"/>
<dbReference type="PANTHER" id="PTHR19957:SF38">
    <property type="entry name" value="LD27581P"/>
    <property type="match status" value="1"/>
</dbReference>
<dbReference type="GO" id="GO:0000149">
    <property type="term" value="F:SNARE binding"/>
    <property type="evidence" value="ECO:0007669"/>
    <property type="project" value="TreeGrafter"/>
</dbReference>
<gene>
    <name evidence="5" type="ORF">cubi_02742</name>
</gene>
<feature type="transmembrane region" description="Helical" evidence="3">
    <location>
        <begin position="297"/>
        <end position="316"/>
    </location>
</feature>
<feature type="domain" description="T-SNARE coiled-coil homology" evidence="4">
    <location>
        <begin position="221"/>
        <end position="283"/>
    </location>
</feature>
<dbReference type="GO" id="GO:0012505">
    <property type="term" value="C:endomembrane system"/>
    <property type="evidence" value="ECO:0007669"/>
    <property type="project" value="TreeGrafter"/>
</dbReference>
<protein>
    <submittedName>
        <fullName evidence="5">t-SNARE domain-containing protein</fullName>
    </submittedName>
</protein>
<evidence type="ECO:0000313" key="5">
    <source>
        <dbReference type="EMBL" id="OII73940.1"/>
    </source>
</evidence>
<dbReference type="EMBL" id="LRBP01000013">
    <property type="protein sequence ID" value="OII73940.1"/>
    <property type="molecule type" value="Genomic_DNA"/>
</dbReference>
<dbReference type="GO" id="GO:0031201">
    <property type="term" value="C:SNARE complex"/>
    <property type="evidence" value="ECO:0007669"/>
    <property type="project" value="TreeGrafter"/>
</dbReference>
<keyword evidence="3" id="KW-0812">Transmembrane</keyword>
<dbReference type="PROSITE" id="PS50192">
    <property type="entry name" value="T_SNARE"/>
    <property type="match status" value="1"/>
</dbReference>
<feature type="coiled-coil region" evidence="2">
    <location>
        <begin position="119"/>
        <end position="146"/>
    </location>
</feature>
<dbReference type="Gene3D" id="1.20.5.110">
    <property type="match status" value="1"/>
</dbReference>
<keyword evidence="6" id="KW-1185">Reference proteome</keyword>
<evidence type="ECO:0000256" key="1">
    <source>
        <dbReference type="ARBA" id="ARBA00009063"/>
    </source>
</evidence>
<dbReference type="PANTHER" id="PTHR19957">
    <property type="entry name" value="SYNTAXIN"/>
    <property type="match status" value="1"/>
</dbReference>
<dbReference type="InterPro" id="IPR045242">
    <property type="entry name" value="Syntaxin"/>
</dbReference>
<keyword evidence="2" id="KW-0175">Coiled coil</keyword>
<proteinExistence type="inferred from homology"/>
<dbReference type="SMART" id="SM00397">
    <property type="entry name" value="t_SNARE"/>
    <property type="match status" value="1"/>
</dbReference>
<dbReference type="VEuPathDB" id="CryptoDB:cubi_02742"/>
<evidence type="ECO:0000256" key="3">
    <source>
        <dbReference type="SAM" id="Phobius"/>
    </source>
</evidence>
<dbReference type="InterPro" id="IPR010989">
    <property type="entry name" value="SNARE"/>
</dbReference>
<evidence type="ECO:0000259" key="4">
    <source>
        <dbReference type="PROSITE" id="PS50192"/>
    </source>
</evidence>
<keyword evidence="3" id="KW-1133">Transmembrane helix</keyword>
<dbReference type="SUPFAM" id="SSF47661">
    <property type="entry name" value="t-snare proteins"/>
    <property type="match status" value="1"/>
</dbReference>
<dbReference type="Proteomes" id="UP000186176">
    <property type="component" value="Unassembled WGS sequence"/>
</dbReference>
<dbReference type="RefSeq" id="XP_028875160.1">
    <property type="nucleotide sequence ID" value="XM_029019753.1"/>
</dbReference>
<dbReference type="GO" id="GO:0006886">
    <property type="term" value="P:intracellular protein transport"/>
    <property type="evidence" value="ECO:0007669"/>
    <property type="project" value="TreeGrafter"/>
</dbReference>
<dbReference type="AlphaFoldDB" id="A0A1J4MLP5"/>
<evidence type="ECO:0000256" key="2">
    <source>
        <dbReference type="SAM" id="Coils"/>
    </source>
</evidence>
<accession>A0A1J4MLP5</accession>
<sequence length="319" mass="37545">MVLEIRIHDDDEENEEEEFNYFVSGSQGEWPESYERRIARLFEQLEEKLTHLEERISENQGTSKVSQEVCKRVNQIFNRIEQINQNINDTLRNWRIELAGNPLEYREQKEVLENYLAQQRTALDRIAFLNRKVEDLQSRKVETESMGFGKFNSYTNSQPHHLEAFTGYEVHNNHNQSYRLPHQDSSYELQIEDDNFRQQQHQTHYMSTMQNNQQTFDMVDRQIAQETAIGLGHIQSQMYEANQIFKNLASMVNEQGETIQNLETTIDNTVYTAKQAVGELRKAYNSSTYKFSLLANYGLPGFLLLILALILTLYFLHII</sequence>
<evidence type="ECO:0000313" key="6">
    <source>
        <dbReference type="Proteomes" id="UP000186176"/>
    </source>
</evidence>
<reference evidence="5 6" key="1">
    <citation type="submission" date="2016-10" db="EMBL/GenBank/DDBJ databases">
        <title>Reductive evolution of mitochondrial metabolism and differential evolution of invasion-related proteins in Cryptosporidium.</title>
        <authorList>
            <person name="Liu S."/>
            <person name="Roellig D.M."/>
            <person name="Guo Y."/>
            <person name="Li N."/>
            <person name="Frace M.A."/>
            <person name="Tang K."/>
            <person name="Zhang L."/>
            <person name="Feng Y."/>
            <person name="Xiao L."/>
        </authorList>
    </citation>
    <scope>NUCLEOTIDE SEQUENCE [LARGE SCALE GENOMIC DNA]</scope>
    <source>
        <strain evidence="5">39726</strain>
    </source>
</reference>
<dbReference type="CDD" id="cd15840">
    <property type="entry name" value="SNARE_Qa"/>
    <property type="match status" value="1"/>
</dbReference>
<dbReference type="InterPro" id="IPR000727">
    <property type="entry name" value="T_SNARE_dom"/>
</dbReference>
<comment type="caution">
    <text evidence="5">The sequence shown here is derived from an EMBL/GenBank/DDBJ whole genome shotgun (WGS) entry which is preliminary data.</text>
</comment>
<comment type="similarity">
    <text evidence="1">Belongs to the syntaxin family.</text>
</comment>
<name>A0A1J4MLP5_9CRYT</name>
<dbReference type="GO" id="GO:0006906">
    <property type="term" value="P:vesicle fusion"/>
    <property type="evidence" value="ECO:0007669"/>
    <property type="project" value="TreeGrafter"/>
</dbReference>
<keyword evidence="3" id="KW-0472">Membrane</keyword>
<feature type="coiled-coil region" evidence="2">
    <location>
        <begin position="35"/>
        <end position="93"/>
    </location>
</feature>
<dbReference type="GeneID" id="39979532"/>
<dbReference type="GO" id="GO:0005484">
    <property type="term" value="F:SNAP receptor activity"/>
    <property type="evidence" value="ECO:0007669"/>
    <property type="project" value="TreeGrafter"/>
</dbReference>
<dbReference type="GO" id="GO:0048278">
    <property type="term" value="P:vesicle docking"/>
    <property type="evidence" value="ECO:0007669"/>
    <property type="project" value="TreeGrafter"/>
</dbReference>
<dbReference type="SUPFAM" id="SSF58038">
    <property type="entry name" value="SNARE fusion complex"/>
    <property type="match status" value="1"/>
</dbReference>
<organism evidence="5 6">
    <name type="scientific">Cryptosporidium ubiquitum</name>
    <dbReference type="NCBI Taxonomy" id="857276"/>
    <lineage>
        <taxon>Eukaryota</taxon>
        <taxon>Sar</taxon>
        <taxon>Alveolata</taxon>
        <taxon>Apicomplexa</taxon>
        <taxon>Conoidasida</taxon>
        <taxon>Coccidia</taxon>
        <taxon>Eucoccidiorida</taxon>
        <taxon>Eimeriorina</taxon>
        <taxon>Cryptosporidiidae</taxon>
        <taxon>Cryptosporidium</taxon>
    </lineage>
</organism>